<dbReference type="AlphaFoldDB" id="A0A7K7BCY5"/>
<dbReference type="EMBL" id="VZSH01000294">
    <property type="protein sequence ID" value="NWY06172.1"/>
    <property type="molecule type" value="Genomic_DNA"/>
</dbReference>
<evidence type="ECO:0000256" key="3">
    <source>
        <dbReference type="ARBA" id="ARBA00023242"/>
    </source>
</evidence>
<feature type="compositionally biased region" description="Acidic residues" evidence="4">
    <location>
        <begin position="24"/>
        <end position="37"/>
    </location>
</feature>
<keyword evidence="6" id="KW-1185">Reference proteome</keyword>
<dbReference type="GO" id="GO:0006406">
    <property type="term" value="P:mRNA export from nucleus"/>
    <property type="evidence" value="ECO:0007669"/>
    <property type="project" value="TreeGrafter"/>
</dbReference>
<gene>
    <name evidence="5" type="primary">Thoc5_0</name>
    <name evidence="5" type="ORF">NOTORN_R02656</name>
</gene>
<dbReference type="GO" id="GO:0000445">
    <property type="term" value="C:THO complex part of transcription export complex"/>
    <property type="evidence" value="ECO:0007669"/>
    <property type="project" value="TreeGrafter"/>
</dbReference>
<evidence type="ECO:0000256" key="2">
    <source>
        <dbReference type="ARBA" id="ARBA00008044"/>
    </source>
</evidence>
<feature type="non-terminal residue" evidence="5">
    <location>
        <position position="385"/>
    </location>
</feature>
<comment type="similarity">
    <text evidence="2">Belongs to the THOC5 family.</text>
</comment>
<organism evidence="5 6">
    <name type="scientific">Nothoprocta ornata</name>
    <dbReference type="NCBI Taxonomy" id="83376"/>
    <lineage>
        <taxon>Eukaryota</taxon>
        <taxon>Metazoa</taxon>
        <taxon>Chordata</taxon>
        <taxon>Craniata</taxon>
        <taxon>Vertebrata</taxon>
        <taxon>Euteleostomi</taxon>
        <taxon>Archelosauria</taxon>
        <taxon>Archosauria</taxon>
        <taxon>Dinosauria</taxon>
        <taxon>Saurischia</taxon>
        <taxon>Theropoda</taxon>
        <taxon>Coelurosauria</taxon>
        <taxon>Aves</taxon>
        <taxon>Palaeognathae</taxon>
        <taxon>Tinamiformes</taxon>
        <taxon>Tinamidae</taxon>
        <taxon>Nothoprocta</taxon>
    </lineage>
</organism>
<sequence>DKKLVVAIEGSVEEAKALYKPPEDSQDDESDSDAEEEQTTKRRRPTLGVQLDDKRKEMLKRHPLCVTLDLKCKDENVLQLTFYYLLNLNIMTVKAKVTTAVELTTPVSAGDLLSPDSLLSCLYPGDHGKKTPNPANQFQFDKVGIVSLSDYMTELGHPYVWVQKLGGLHFPKEQPQGPPVTLPCPQHTVPADNLLSASHMEMTVKLLRARLQSRLALHKQFASLGECPVPARGLGSRRVPKRGSGDRGPLGCHRSLCPLHFSPKLQAAVVLNPGYSTLPPIFSLCLNWKGERTGSIDDNIRAMESEVNVSYKELWGPKPGYQLLTNQLQRLCMVLDVYLETEAHDPSVEGPKEFPQEKMCLRLVRGPTRMKPFKFNYPQGFFSHR</sequence>
<comment type="subcellular location">
    <subcellularLocation>
        <location evidence="1">Nucleus</location>
    </subcellularLocation>
</comment>
<evidence type="ECO:0000313" key="6">
    <source>
        <dbReference type="Proteomes" id="UP000531938"/>
    </source>
</evidence>
<protein>
    <submittedName>
        <fullName evidence="5">THOC5 protein</fullName>
    </submittedName>
</protein>
<proteinExistence type="inferred from homology"/>
<keyword evidence="3" id="KW-0539">Nucleus</keyword>
<dbReference type="GO" id="GO:0003729">
    <property type="term" value="F:mRNA binding"/>
    <property type="evidence" value="ECO:0007669"/>
    <property type="project" value="TreeGrafter"/>
</dbReference>
<name>A0A7K7BCY5_9AVES</name>
<dbReference type="PANTHER" id="PTHR13375">
    <property type="entry name" value="FMS INTERACTING PROTEIN"/>
    <property type="match status" value="1"/>
</dbReference>
<accession>A0A7K7BCY5</accession>
<evidence type="ECO:0000313" key="5">
    <source>
        <dbReference type="EMBL" id="NWY06172.1"/>
    </source>
</evidence>
<feature type="region of interest" description="Disordered" evidence="4">
    <location>
        <begin position="15"/>
        <end position="52"/>
    </location>
</feature>
<comment type="caution">
    <text evidence="5">The sequence shown here is derived from an EMBL/GenBank/DDBJ whole genome shotgun (WGS) entry which is preliminary data.</text>
</comment>
<feature type="non-terminal residue" evidence="5">
    <location>
        <position position="1"/>
    </location>
</feature>
<dbReference type="PANTHER" id="PTHR13375:SF3">
    <property type="entry name" value="THO COMPLEX SUBUNIT 5 HOMOLOG"/>
    <property type="match status" value="1"/>
</dbReference>
<evidence type="ECO:0000256" key="1">
    <source>
        <dbReference type="ARBA" id="ARBA00004123"/>
    </source>
</evidence>
<dbReference type="InterPro" id="IPR019163">
    <property type="entry name" value="THO_Thoc5"/>
</dbReference>
<dbReference type="Proteomes" id="UP000531938">
    <property type="component" value="Unassembled WGS sequence"/>
</dbReference>
<dbReference type="Pfam" id="PF09766">
    <property type="entry name" value="FmiP_Thoc5"/>
    <property type="match status" value="1"/>
</dbReference>
<evidence type="ECO:0000256" key="4">
    <source>
        <dbReference type="SAM" id="MobiDB-lite"/>
    </source>
</evidence>
<reference evidence="5 6" key="1">
    <citation type="submission" date="2019-09" db="EMBL/GenBank/DDBJ databases">
        <title>Bird 10,000 Genomes (B10K) Project - Family phase.</title>
        <authorList>
            <person name="Zhang G."/>
        </authorList>
    </citation>
    <scope>NUCLEOTIDE SEQUENCE [LARGE SCALE GENOMIC DNA]</scope>
    <source>
        <strain evidence="5">B10K-MSB-03</strain>
    </source>
</reference>